<sequence length="84" mass="9300">MNLIDVVHHVVQQVLTAWQLTDYCAGTVKQVSPLEVEINPQMAPLRASVLIMTENVASAGFQVGDRLIMLKVRRGQKFIILGKA</sequence>
<proteinExistence type="predicted"/>
<reference evidence="1" key="1">
    <citation type="journal article" date="2021" name="Proc. Natl. Acad. Sci. U.S.A.">
        <title>A Catalog of Tens of Thousands of Viruses from Human Metagenomes Reveals Hidden Associations with Chronic Diseases.</title>
        <authorList>
            <person name="Tisza M.J."/>
            <person name="Buck C.B."/>
        </authorList>
    </citation>
    <scope>NUCLEOTIDE SEQUENCE</scope>
    <source>
        <strain evidence="1">Ctvok7</strain>
    </source>
</reference>
<organism evidence="1">
    <name type="scientific">Siphoviridae sp. ctvok7</name>
    <dbReference type="NCBI Taxonomy" id="2827596"/>
    <lineage>
        <taxon>Viruses</taxon>
        <taxon>Duplodnaviria</taxon>
        <taxon>Heunggongvirae</taxon>
        <taxon>Uroviricota</taxon>
        <taxon>Caudoviricetes</taxon>
    </lineage>
</organism>
<dbReference type="EMBL" id="BK015871">
    <property type="protein sequence ID" value="DAD70845.1"/>
    <property type="molecule type" value="Genomic_DNA"/>
</dbReference>
<evidence type="ECO:0008006" key="2">
    <source>
        <dbReference type="Google" id="ProtNLM"/>
    </source>
</evidence>
<name>A0A8S5LL97_9CAUD</name>
<protein>
    <recommendedName>
        <fullName evidence="2">DUF2577 domain-containing protein</fullName>
    </recommendedName>
</protein>
<evidence type="ECO:0000313" key="1">
    <source>
        <dbReference type="EMBL" id="DAD70845.1"/>
    </source>
</evidence>
<accession>A0A8S5LL97</accession>